<accession>A0AAV3Q778</accession>
<feature type="compositionally biased region" description="Pro residues" evidence="1">
    <location>
        <begin position="149"/>
        <end position="174"/>
    </location>
</feature>
<dbReference type="PANTHER" id="PTHR33210:SF24">
    <property type="entry name" value="POLLEN OLE E 1 ALLERGEN AND EXTENSIN FAMILY PROTEIN"/>
    <property type="match status" value="1"/>
</dbReference>
<feature type="region of interest" description="Disordered" evidence="1">
    <location>
        <begin position="142"/>
        <end position="174"/>
    </location>
</feature>
<dbReference type="PANTHER" id="PTHR33210">
    <property type="entry name" value="PROTODERMAL FACTOR 1"/>
    <property type="match status" value="1"/>
</dbReference>
<feature type="signal peptide" evidence="2">
    <location>
        <begin position="1"/>
        <end position="24"/>
    </location>
</feature>
<evidence type="ECO:0000256" key="1">
    <source>
        <dbReference type="SAM" id="MobiDB-lite"/>
    </source>
</evidence>
<organism evidence="3 4">
    <name type="scientific">Lithospermum erythrorhizon</name>
    <name type="common">Purple gromwell</name>
    <name type="synonym">Lithospermum officinale var. erythrorhizon</name>
    <dbReference type="NCBI Taxonomy" id="34254"/>
    <lineage>
        <taxon>Eukaryota</taxon>
        <taxon>Viridiplantae</taxon>
        <taxon>Streptophyta</taxon>
        <taxon>Embryophyta</taxon>
        <taxon>Tracheophyta</taxon>
        <taxon>Spermatophyta</taxon>
        <taxon>Magnoliopsida</taxon>
        <taxon>eudicotyledons</taxon>
        <taxon>Gunneridae</taxon>
        <taxon>Pentapetalae</taxon>
        <taxon>asterids</taxon>
        <taxon>lamiids</taxon>
        <taxon>Boraginales</taxon>
        <taxon>Boraginaceae</taxon>
        <taxon>Boraginoideae</taxon>
        <taxon>Lithospermeae</taxon>
        <taxon>Lithospermum</taxon>
    </lineage>
</organism>
<gene>
    <name evidence="3" type="ORF">LIER_15943</name>
</gene>
<sequence length="320" mass="34522">MLCSYKHMFLIVLIGLEAIHGTHGTAIVSGSVFCDQCKDGHVTLFDYPLYGIKVAMACPGNDGQLKVYAEETTNWAGNFKMIFDGVPDLGTCFAQVSGEGSSGCGAVAGPAKAVRLMFRMFGTAMYLVDPLVSQPSQPVSYCSTSSAPRPGPGVPVTPSLPPPATSLPPPKPVVKPPNPVVRPMPPLPPMPPAPFTEPSACSHQSWTRPEYKCYWKVLTPDSKVAVVFGLIAARRYGTDMSLWQALQGRGDPYRTLLREGTTALLNSYNSMQFPYHPLSVIWHMNYALMGSTKQVLHTGLSFVRANAGNGKVPCKLTVCK</sequence>
<dbReference type="AlphaFoldDB" id="A0AAV3Q778"/>
<reference evidence="3 4" key="1">
    <citation type="submission" date="2024-01" db="EMBL/GenBank/DDBJ databases">
        <title>The complete chloroplast genome sequence of Lithospermum erythrorhizon: insights into the phylogenetic relationship among Boraginaceae species and the maternal lineages of purple gromwells.</title>
        <authorList>
            <person name="Okada T."/>
            <person name="Watanabe K."/>
        </authorList>
    </citation>
    <scope>NUCLEOTIDE SEQUENCE [LARGE SCALE GENOMIC DNA]</scope>
</reference>
<dbReference type="InterPro" id="IPR039923">
    <property type="entry name" value="Protodermal_1"/>
</dbReference>
<keyword evidence="2" id="KW-0732">Signal</keyword>
<proteinExistence type="predicted"/>
<feature type="chain" id="PRO_5043528438" evidence="2">
    <location>
        <begin position="25"/>
        <end position="320"/>
    </location>
</feature>
<name>A0AAV3Q778_LITER</name>
<keyword evidence="4" id="KW-1185">Reference proteome</keyword>
<evidence type="ECO:0000313" key="3">
    <source>
        <dbReference type="EMBL" id="GAA0159073.1"/>
    </source>
</evidence>
<evidence type="ECO:0000313" key="4">
    <source>
        <dbReference type="Proteomes" id="UP001454036"/>
    </source>
</evidence>
<dbReference type="Pfam" id="PF01190">
    <property type="entry name" value="Pollen_Ole_e_1"/>
    <property type="match status" value="1"/>
</dbReference>
<dbReference type="EMBL" id="BAABME010003515">
    <property type="protein sequence ID" value="GAA0159073.1"/>
    <property type="molecule type" value="Genomic_DNA"/>
</dbReference>
<protein>
    <submittedName>
        <fullName evidence="3">Uncharacterized protein</fullName>
    </submittedName>
</protein>
<dbReference type="Proteomes" id="UP001454036">
    <property type="component" value="Unassembled WGS sequence"/>
</dbReference>
<comment type="caution">
    <text evidence="3">The sequence shown here is derived from an EMBL/GenBank/DDBJ whole genome shotgun (WGS) entry which is preliminary data.</text>
</comment>
<evidence type="ECO:0000256" key="2">
    <source>
        <dbReference type="SAM" id="SignalP"/>
    </source>
</evidence>